<feature type="region of interest" description="Disordered" evidence="1">
    <location>
        <begin position="292"/>
        <end position="316"/>
    </location>
</feature>
<gene>
    <name evidence="2" type="ORF">BE17_53340</name>
</gene>
<dbReference type="EMBL" id="JEMB01002802">
    <property type="protein sequence ID" value="KYF78309.1"/>
    <property type="molecule type" value="Genomic_DNA"/>
</dbReference>
<evidence type="ECO:0000256" key="1">
    <source>
        <dbReference type="SAM" id="MobiDB-lite"/>
    </source>
</evidence>
<accession>A0A150RDF7</accession>
<reference evidence="2 3" key="1">
    <citation type="submission" date="2014-02" db="EMBL/GenBank/DDBJ databases">
        <title>The small core and large imbalanced accessory genome model reveals a collaborative survival strategy of Sorangium cellulosum strains in nature.</title>
        <authorList>
            <person name="Han K."/>
            <person name="Peng R."/>
            <person name="Blom J."/>
            <person name="Li Y.-Z."/>
        </authorList>
    </citation>
    <scope>NUCLEOTIDE SEQUENCE [LARGE SCALE GENOMIC DNA]</scope>
    <source>
        <strain evidence="2 3">So0011-07</strain>
    </source>
</reference>
<name>A0A150RDF7_SORCE</name>
<evidence type="ECO:0000313" key="2">
    <source>
        <dbReference type="EMBL" id="KYF78309.1"/>
    </source>
</evidence>
<proteinExistence type="predicted"/>
<dbReference type="Proteomes" id="UP000075635">
    <property type="component" value="Unassembled WGS sequence"/>
</dbReference>
<sequence>MAEPHRDSGTQGIQGILARPYIDLEPYLDLSPLAEIHEEICLALTQVPIDYTGGSHRTMGIMPPSRRGEALADYGEVIRGLSDEEFLTFQRLSDGPAAIDRSSRATLEFGEERELPLSRRQMLWLKFRHGVYFPWKVYVELIPNRYWSDKSRSEGKDFTRLARSFFPRTIAYVKRLPFSSIGRCNIMGLEANDHGTVHRDGDGEQGEGAEEGERALRESTRREPDHFITLCPAGNKRLFLWDEQARRKTPVAGRAYWFNDHDYHGVEADPFFRYSLRIDGTFTPEFIEALRRDHGAPSARPAPSPPAPRDAGEAAA</sequence>
<evidence type="ECO:0000313" key="3">
    <source>
        <dbReference type="Proteomes" id="UP000075635"/>
    </source>
</evidence>
<dbReference type="AlphaFoldDB" id="A0A150RDF7"/>
<feature type="region of interest" description="Disordered" evidence="1">
    <location>
        <begin position="195"/>
        <end position="221"/>
    </location>
</feature>
<organism evidence="2 3">
    <name type="scientific">Sorangium cellulosum</name>
    <name type="common">Polyangium cellulosum</name>
    <dbReference type="NCBI Taxonomy" id="56"/>
    <lineage>
        <taxon>Bacteria</taxon>
        <taxon>Pseudomonadati</taxon>
        <taxon>Myxococcota</taxon>
        <taxon>Polyangia</taxon>
        <taxon>Polyangiales</taxon>
        <taxon>Polyangiaceae</taxon>
        <taxon>Sorangium</taxon>
    </lineage>
</organism>
<protein>
    <submittedName>
        <fullName evidence="2">Uncharacterized protein</fullName>
    </submittedName>
</protein>
<feature type="compositionally biased region" description="Basic and acidic residues" evidence="1">
    <location>
        <begin position="211"/>
        <end position="221"/>
    </location>
</feature>
<comment type="caution">
    <text evidence="2">The sequence shown here is derived from an EMBL/GenBank/DDBJ whole genome shotgun (WGS) entry which is preliminary data.</text>
</comment>